<dbReference type="Pfam" id="PF06445">
    <property type="entry name" value="GyrI-like"/>
    <property type="match status" value="1"/>
</dbReference>
<dbReference type="RefSeq" id="WP_377200232.1">
    <property type="nucleotide sequence ID" value="NZ_JBHUHF010000001.1"/>
</dbReference>
<feature type="domain" description="GyrI-like small molecule binding" evidence="1">
    <location>
        <begin position="20"/>
        <end position="197"/>
    </location>
</feature>
<name>A0ABW4VFK5_9MICO</name>
<evidence type="ECO:0000259" key="1">
    <source>
        <dbReference type="Pfam" id="PF06445"/>
    </source>
</evidence>
<sequence>MSDKVDLKKSLDAYRAKVGQFRVLDVPDLQYLMIDGHGNPNTSPVFAEAVETLYPVAYALKFASKRGLGRDFVVMPLEGQWWADDMDSFTAARDKSRWDWTLMIMQPDWIDGDMFAAAVEQVRAKSRPPRLDGLRLEPLSEGRCVQTLHVGAFDDEADVLARMHDEFIPGNGLHMVGKHHEIYLSDTRRVAPEKQRTILRQPVGDPRSGR</sequence>
<dbReference type="InterPro" id="IPR008319">
    <property type="entry name" value="GyrI-like_CCH_Lin2189-like"/>
</dbReference>
<gene>
    <name evidence="2" type="ORF">ACFSL2_23935</name>
</gene>
<proteinExistence type="predicted"/>
<accession>A0ABW4VFK5</accession>
<evidence type="ECO:0000313" key="3">
    <source>
        <dbReference type="Proteomes" id="UP001597338"/>
    </source>
</evidence>
<reference evidence="3" key="1">
    <citation type="journal article" date="2019" name="Int. J. Syst. Evol. Microbiol.">
        <title>The Global Catalogue of Microorganisms (GCM) 10K type strain sequencing project: providing services to taxonomists for standard genome sequencing and annotation.</title>
        <authorList>
            <consortium name="The Broad Institute Genomics Platform"/>
            <consortium name="The Broad Institute Genome Sequencing Center for Infectious Disease"/>
            <person name="Wu L."/>
            <person name="Ma J."/>
        </authorList>
    </citation>
    <scope>NUCLEOTIDE SEQUENCE [LARGE SCALE GENOMIC DNA]</scope>
    <source>
        <strain evidence="3">CCM 7043</strain>
    </source>
</reference>
<dbReference type="EMBL" id="JBHUHF010000001">
    <property type="protein sequence ID" value="MFD2028558.1"/>
    <property type="molecule type" value="Genomic_DNA"/>
</dbReference>
<dbReference type="PIRSF" id="PIRSF031644">
    <property type="entry name" value="UCP031644"/>
    <property type="match status" value="1"/>
</dbReference>
<dbReference type="InterPro" id="IPR011256">
    <property type="entry name" value="Reg_factor_effector_dom_sf"/>
</dbReference>
<dbReference type="Gene3D" id="3.20.80.10">
    <property type="entry name" value="Regulatory factor, effector binding domain"/>
    <property type="match status" value="1"/>
</dbReference>
<dbReference type="SUPFAM" id="SSF55136">
    <property type="entry name" value="Probable bacterial effector-binding domain"/>
    <property type="match status" value="1"/>
</dbReference>
<protein>
    <submittedName>
        <fullName evidence="2">GyrI-like domain-containing protein</fullName>
    </submittedName>
</protein>
<comment type="caution">
    <text evidence="2">The sequence shown here is derived from an EMBL/GenBank/DDBJ whole genome shotgun (WGS) entry which is preliminary data.</text>
</comment>
<dbReference type="InterPro" id="IPR029442">
    <property type="entry name" value="GyrI-like"/>
</dbReference>
<keyword evidence="3" id="KW-1185">Reference proteome</keyword>
<organism evidence="2 3">
    <name type="scientific">Promicromonospora aerolata</name>
    <dbReference type="NCBI Taxonomy" id="195749"/>
    <lineage>
        <taxon>Bacteria</taxon>
        <taxon>Bacillati</taxon>
        <taxon>Actinomycetota</taxon>
        <taxon>Actinomycetes</taxon>
        <taxon>Micrococcales</taxon>
        <taxon>Promicromonosporaceae</taxon>
        <taxon>Promicromonospora</taxon>
    </lineage>
</organism>
<dbReference type="Proteomes" id="UP001597338">
    <property type="component" value="Unassembled WGS sequence"/>
</dbReference>
<evidence type="ECO:0000313" key="2">
    <source>
        <dbReference type="EMBL" id="MFD2028558.1"/>
    </source>
</evidence>